<evidence type="ECO:0000256" key="2">
    <source>
        <dbReference type="SAM" id="MobiDB-lite"/>
    </source>
</evidence>
<evidence type="ECO:0000313" key="3">
    <source>
        <dbReference type="EMBL" id="GAB63816.1"/>
    </source>
</evidence>
<proteinExistence type="predicted"/>
<feature type="region of interest" description="Disordered" evidence="2">
    <location>
        <begin position="1501"/>
        <end position="1523"/>
    </location>
</feature>
<dbReference type="SUPFAM" id="SSF49503">
    <property type="entry name" value="Cupredoxins"/>
    <property type="match status" value="4"/>
</dbReference>
<keyword evidence="4" id="KW-1185">Reference proteome</keyword>
<dbReference type="Proteomes" id="UP000002985">
    <property type="component" value="Unassembled WGS sequence"/>
</dbReference>
<dbReference type="EMBL" id="BAFH01000004">
    <property type="protein sequence ID" value="GAB63816.1"/>
    <property type="molecule type" value="Genomic_DNA"/>
</dbReference>
<protein>
    <submittedName>
        <fullName evidence="3">Putative multicopper oxidase</fullName>
    </submittedName>
</protein>
<reference evidence="3 4" key="1">
    <citation type="journal article" date="2012" name="FEBS Lett.">
        <title>Anammox organism KSU-1 expresses a NirK-type copper-containing nitrite reductase instead of a NirS-type with cytochrome cd1.</title>
        <authorList>
            <person name="Hira D."/>
            <person name="Toh H."/>
            <person name="Migita C.T."/>
            <person name="Okubo H."/>
            <person name="Nishiyama T."/>
            <person name="Hattori M."/>
            <person name="Furukawa K."/>
            <person name="Fujii T."/>
        </authorList>
    </citation>
    <scope>NUCLEOTIDE SEQUENCE [LARGE SCALE GENOMIC DNA]</scope>
</reference>
<organism evidence="3 4">
    <name type="scientific">Candidatus Jettenia caeni</name>
    <dbReference type="NCBI Taxonomy" id="247490"/>
    <lineage>
        <taxon>Bacteria</taxon>
        <taxon>Pseudomonadati</taxon>
        <taxon>Planctomycetota</taxon>
        <taxon>Candidatus Brocadiia</taxon>
        <taxon>Candidatus Brocadiales</taxon>
        <taxon>Candidatus Brocadiaceae</taxon>
        <taxon>Candidatus Jettenia</taxon>
    </lineage>
</organism>
<dbReference type="STRING" id="247490.KSU1_D0507"/>
<gene>
    <name evidence="3" type="ORF">KSU1_D0507</name>
</gene>
<dbReference type="eggNOG" id="COG2132">
    <property type="taxonomic scope" value="Bacteria"/>
</dbReference>
<accession>I3IQ21</accession>
<dbReference type="GO" id="GO:0005507">
    <property type="term" value="F:copper ion binding"/>
    <property type="evidence" value="ECO:0007669"/>
    <property type="project" value="InterPro"/>
</dbReference>
<dbReference type="PROSITE" id="PS00080">
    <property type="entry name" value="MULTICOPPER_OXIDASE2"/>
    <property type="match status" value="1"/>
</dbReference>
<dbReference type="InterPro" id="IPR002355">
    <property type="entry name" value="Cu_oxidase_Cu_BS"/>
</dbReference>
<sequence length="1681" mass="183787">MMSVRTYFTIRTPGILFTISLLLIILGAVFWGSSAEAGCQRTIKADVVALDQPFFWNRLGASQPQGMIFALKRDVIPISGSELTPGNVQLRPDKRPRPLVLRMNEGDCLEITFTNLLANAPVDDEQPATRAASVHVVGMQLVNGIADDGSNVGDNQNSGLVEPGDSAVYTLYAEREGSHFLYSAGATVGGEGDGGSLNSGLFGAVNVEPKNSVWFRSQVTASDIVIATTATTPTGQPKINYNKVYPGGATYPSGGLIPSNTPVLNILDSGNNIVHSDLTAIIVPASGTYLPNPVYPNRNQPFREFTIMYHDEIGAVQAFPAFFEDPVLIHTLHGVRDSFGINYGSGGAGAEIIANRLGVGPMWDCTECKYEEFFLSSWTAGDPAMVVDNPANLRVDPNILDTLVPGPVATEALYPDDPSNVYHSYLSDHVKFRVLNAGSKEHHIHHLHAHQWVHSPDSDNSSYLDSQALGPGSAYTTEICYNGSGNRNRTPGDSIFHCHFYPHFAQGMWALWRVHDVFEDGTRKLPDGEIVAGTPIPGVVPLPGLPMAPMPGAVVTIIPADANGDGTDDSSTVQITGNGNPGFPFFVPGVAGHRPPHPPLDTIHDGGLPRHVVVSDPDNVTREVHTRLDFTKEILAMKAQELPENGTDVEKAAMSFHEQLNHPSSAVDLNGNVAAGNFVTNGRPRVRGAPFADPCVDDSGDPITTIRTYKAAVIQIDAILNKAGWHFPQTRILSLWKDVSAYYNGTRAPEPLFVRANSGDCVEYWHTNLVPHIYELDDFQVRTPTDVIGQHIHLVKFDVLSADGSGNGWNYEDGTFSPDEVKERIEALNHFDPTGKSGLLDDDGQPQPDLEAEAHPFFHVDGAQTTVQRWYADPLLNLNGHDRTLRTVYTHDHYGPSTHQQAGLYAGLLIEPKGSTWRDPVSGVTMGTRDDGGPTSWRADILAGEDGADSYREFMFEFIDFQLSYRKDSHPELPSGGGPTFPKPWNGVARQPGGGFDKPAQPDLAVNPPGREEIGLPFLVKRAEECPGGEPLPCPEAISADDVGTFSINNRNEPIALRIRNPNTNTQATDKAGDLSYAFRSDVSRADPAFNLSPSNWPYPNATASQGAKRGDPFTPLLRAYQNDRIEIRTMVGATEEGHNFSIHGLKWFYEPGWTNSGYRSSQMMGISEHFEMVAPVIKVETTSGRRFNDYLYKPDSSSDGLWNGCWGILRAYKNLQDDLMPLPNNMDIPGDMIANADDFEGVCPDSAPVRSYAVTAVLAKNVLKEKTLVYNSREENDGPLHDPTAILFVFHGDLIKSGPDEGKLKPNIPVEPLVLRANAGDCIEINFRNRLPSGAAPDLSGFSTMPMIVDHFNINQVRPSSYTGLHPQLVSYDIARHDGVNVGYNSLQATKPGSSKRYRWYAGHLDLQPDGTLNAKPVEFGSINISSSDLIKHSNKGAVAALIIEPQGSKWKTDFDLNQNRKSRMAANIYDANNNLLFREFVTVFQDDINFRFGDKLGDGTIADNGPVPNTAEAEDAEDSGQKAVNYRSEPMWFRMGFAPDAPLTFTRTVDFANALTNAQVGDKDPETPVFTVNKGTQVRFRVLQPGGHPRNHVFMVHGHVWQELPYQNNSTRIGDNKLGGKWLTMFEGARMGHGPTNHFDAVLQNGAGGKFGVAGDYLWRDMSSFQFDGGIWGIMRVKE</sequence>
<comment type="caution">
    <text evidence="3">The sequence shown here is derived from an EMBL/GenBank/DDBJ whole genome shotgun (WGS) entry which is preliminary data.</text>
</comment>
<dbReference type="Gene3D" id="2.60.40.420">
    <property type="entry name" value="Cupredoxins - blue copper proteins"/>
    <property type="match status" value="5"/>
</dbReference>
<dbReference type="InterPro" id="IPR008972">
    <property type="entry name" value="Cupredoxin"/>
</dbReference>
<keyword evidence="1" id="KW-0479">Metal-binding</keyword>
<evidence type="ECO:0000313" key="4">
    <source>
        <dbReference type="Proteomes" id="UP000002985"/>
    </source>
</evidence>
<name>I3IQ21_9BACT</name>
<evidence type="ECO:0000256" key="1">
    <source>
        <dbReference type="ARBA" id="ARBA00022723"/>
    </source>
</evidence>